<proteinExistence type="predicted"/>
<feature type="compositionally biased region" description="Basic and acidic residues" evidence="1">
    <location>
        <begin position="215"/>
        <end position="229"/>
    </location>
</feature>
<feature type="region of interest" description="Disordered" evidence="1">
    <location>
        <begin position="167"/>
        <end position="229"/>
    </location>
</feature>
<evidence type="ECO:0000256" key="1">
    <source>
        <dbReference type="SAM" id="MobiDB-lite"/>
    </source>
</evidence>
<comment type="caution">
    <text evidence="2">The sequence shown here is derived from an EMBL/GenBank/DDBJ whole genome shotgun (WGS) entry which is preliminary data.</text>
</comment>
<evidence type="ECO:0000313" key="2">
    <source>
        <dbReference type="EMBL" id="ORZ41453.1"/>
    </source>
</evidence>
<feature type="compositionally biased region" description="Low complexity" evidence="1">
    <location>
        <begin position="195"/>
        <end position="206"/>
    </location>
</feature>
<dbReference type="AlphaFoldDB" id="A0A1Y2I5V4"/>
<organism evidence="2 3">
    <name type="scientific">Catenaria anguillulae PL171</name>
    <dbReference type="NCBI Taxonomy" id="765915"/>
    <lineage>
        <taxon>Eukaryota</taxon>
        <taxon>Fungi</taxon>
        <taxon>Fungi incertae sedis</taxon>
        <taxon>Blastocladiomycota</taxon>
        <taxon>Blastocladiomycetes</taxon>
        <taxon>Blastocladiales</taxon>
        <taxon>Catenariaceae</taxon>
        <taxon>Catenaria</taxon>
    </lineage>
</organism>
<accession>A0A1Y2I5V4</accession>
<protein>
    <submittedName>
        <fullName evidence="2">Uncharacterized protein</fullName>
    </submittedName>
</protein>
<dbReference type="Proteomes" id="UP000193411">
    <property type="component" value="Unassembled WGS sequence"/>
</dbReference>
<evidence type="ECO:0000313" key="3">
    <source>
        <dbReference type="Proteomes" id="UP000193411"/>
    </source>
</evidence>
<feature type="non-terminal residue" evidence="2">
    <location>
        <position position="229"/>
    </location>
</feature>
<feature type="compositionally biased region" description="Polar residues" evidence="1">
    <location>
        <begin position="175"/>
        <end position="194"/>
    </location>
</feature>
<keyword evidence="3" id="KW-1185">Reference proteome</keyword>
<name>A0A1Y2I5V4_9FUNG</name>
<sequence>MYVRLLEDPIVRASRLTQVEWIDNCATVSLYLLSTLAASFSFQEHFRTSGTKKGRWLWTNRWRDRVVAVVACAISLSKRGPACSIWRQKGESSRLPSVSKSMYMQSRLLLGLGAGNRTEATQIGDCDAIHNPQHSFRERCLTSSSLQLMPSPKLPALVVAKVTGGSLEPEKRSEMQSGFASSGSTNLPGSTFNYHHSSAPNSNPSNNHHRAPGADAEKIVDGGSHHRCQ</sequence>
<dbReference type="EMBL" id="MCFL01000001">
    <property type="protein sequence ID" value="ORZ41453.1"/>
    <property type="molecule type" value="Genomic_DNA"/>
</dbReference>
<gene>
    <name evidence="2" type="ORF">BCR44DRAFT_407687</name>
</gene>
<reference evidence="2 3" key="1">
    <citation type="submission" date="2016-07" db="EMBL/GenBank/DDBJ databases">
        <title>Pervasive Adenine N6-methylation of Active Genes in Fungi.</title>
        <authorList>
            <consortium name="DOE Joint Genome Institute"/>
            <person name="Mondo S.J."/>
            <person name="Dannebaum R.O."/>
            <person name="Kuo R.C."/>
            <person name="Labutti K."/>
            <person name="Haridas S."/>
            <person name="Kuo A."/>
            <person name="Salamov A."/>
            <person name="Ahrendt S.R."/>
            <person name="Lipzen A."/>
            <person name="Sullivan W."/>
            <person name="Andreopoulos W.B."/>
            <person name="Clum A."/>
            <person name="Lindquist E."/>
            <person name="Daum C."/>
            <person name="Ramamoorthy G.K."/>
            <person name="Gryganskyi A."/>
            <person name="Culley D."/>
            <person name="Magnuson J.K."/>
            <person name="James T.Y."/>
            <person name="O'Malley M.A."/>
            <person name="Stajich J.E."/>
            <person name="Spatafora J.W."/>
            <person name="Visel A."/>
            <person name="Grigoriev I.V."/>
        </authorList>
    </citation>
    <scope>NUCLEOTIDE SEQUENCE [LARGE SCALE GENOMIC DNA]</scope>
    <source>
        <strain evidence="2 3">PL171</strain>
    </source>
</reference>